<protein>
    <submittedName>
        <fullName evidence="2">Glycosyltransferase family 2 protein</fullName>
        <ecNumber evidence="2">2.4.-.-</ecNumber>
    </submittedName>
</protein>
<dbReference type="SUPFAM" id="SSF53448">
    <property type="entry name" value="Nucleotide-diphospho-sugar transferases"/>
    <property type="match status" value="1"/>
</dbReference>
<gene>
    <name evidence="2" type="ORF">ACFFQA_10525</name>
</gene>
<dbReference type="GO" id="GO:0016757">
    <property type="term" value="F:glycosyltransferase activity"/>
    <property type="evidence" value="ECO:0007669"/>
    <property type="project" value="UniProtKB-KW"/>
</dbReference>
<evidence type="ECO:0000313" key="3">
    <source>
        <dbReference type="Proteomes" id="UP001589693"/>
    </source>
</evidence>
<dbReference type="CDD" id="cd02511">
    <property type="entry name" value="Beta4Glucosyltransferase"/>
    <property type="match status" value="1"/>
</dbReference>
<dbReference type="InterPro" id="IPR001173">
    <property type="entry name" value="Glyco_trans_2-like"/>
</dbReference>
<comment type="caution">
    <text evidence="2">The sequence shown here is derived from an EMBL/GenBank/DDBJ whole genome shotgun (WGS) entry which is preliminary data.</text>
</comment>
<dbReference type="Proteomes" id="UP001589693">
    <property type="component" value="Unassembled WGS sequence"/>
</dbReference>
<organism evidence="2 3">
    <name type="scientific">Allokutzneria oryzae</name>
    <dbReference type="NCBI Taxonomy" id="1378989"/>
    <lineage>
        <taxon>Bacteria</taxon>
        <taxon>Bacillati</taxon>
        <taxon>Actinomycetota</taxon>
        <taxon>Actinomycetes</taxon>
        <taxon>Pseudonocardiales</taxon>
        <taxon>Pseudonocardiaceae</taxon>
        <taxon>Allokutzneria</taxon>
    </lineage>
</organism>
<dbReference type="EC" id="2.4.-.-" evidence="2"/>
<dbReference type="PANTHER" id="PTHR43630:SF2">
    <property type="entry name" value="GLYCOSYLTRANSFERASE"/>
    <property type="match status" value="1"/>
</dbReference>
<dbReference type="Pfam" id="PF00535">
    <property type="entry name" value="Glycos_transf_2"/>
    <property type="match status" value="1"/>
</dbReference>
<keyword evidence="2" id="KW-0808">Transferase</keyword>
<evidence type="ECO:0000313" key="2">
    <source>
        <dbReference type="EMBL" id="MFB9904371.1"/>
    </source>
</evidence>
<dbReference type="EMBL" id="JBHLZU010000009">
    <property type="protein sequence ID" value="MFB9904371.1"/>
    <property type="molecule type" value="Genomic_DNA"/>
</dbReference>
<dbReference type="RefSeq" id="WP_377851572.1">
    <property type="nucleotide sequence ID" value="NZ_JBHLZU010000009.1"/>
</dbReference>
<proteinExistence type="predicted"/>
<dbReference type="PANTHER" id="PTHR43630">
    <property type="entry name" value="POLY-BETA-1,6-N-ACETYL-D-GLUCOSAMINE SYNTHASE"/>
    <property type="match status" value="1"/>
</dbReference>
<name>A0ABV5ZTZ8_9PSEU</name>
<keyword evidence="2" id="KW-0328">Glycosyltransferase</keyword>
<keyword evidence="3" id="KW-1185">Reference proteome</keyword>
<evidence type="ECO:0000259" key="1">
    <source>
        <dbReference type="Pfam" id="PF00535"/>
    </source>
</evidence>
<dbReference type="InterPro" id="IPR029044">
    <property type="entry name" value="Nucleotide-diphossugar_trans"/>
</dbReference>
<accession>A0ABV5ZTZ8</accession>
<dbReference type="Gene3D" id="3.90.550.10">
    <property type="entry name" value="Spore Coat Polysaccharide Biosynthesis Protein SpsA, Chain A"/>
    <property type="match status" value="1"/>
</dbReference>
<feature type="domain" description="Glycosyltransferase 2-like" evidence="1">
    <location>
        <begin position="27"/>
        <end position="127"/>
    </location>
</feature>
<reference evidence="2 3" key="1">
    <citation type="submission" date="2024-09" db="EMBL/GenBank/DDBJ databases">
        <authorList>
            <person name="Sun Q."/>
            <person name="Mori K."/>
        </authorList>
    </citation>
    <scope>NUCLEOTIDE SEQUENCE [LARGE SCALE GENOMIC DNA]</scope>
    <source>
        <strain evidence="2 3">TBRC 7907</strain>
    </source>
</reference>
<sequence>MNPWVRRLFPPLGDLELGGKPVPLPITVVVLTRDEERCIARCLDSVIGRGVDRVIVIDTGSADRTMSIVDGYRRHGVESVQVPWPGSFAELRNYAIDVVKTGWIVFLDADEWLAEESADQLVDCLESLSTVQCPERLAFAPIIHHPDSGLSVIELPRIFRADSGIRYRGAIHEHPVLPGTTQPPDLVGLDIWFHHDGYLPEVAIAKKKMDRNLSLLSTARDEDPDNPRWLYFLVKDGLPTLTRAQLIDVCTELRVLAERDTPTGDRRTAGEYYRLALCEACQGLAVAGDWHTVHRYSEEMDEPDAHYYRSMAALLTGVSDEGDLLEAIRLRREEKWVSTSALDRSGRHLDALIIALLARFRGGSTAEGYRELCQPWTDVFFEDSWVRTYFWAARGVRPSVQLSH</sequence>